<dbReference type="PROSITE" id="PS51419">
    <property type="entry name" value="RAB"/>
    <property type="match status" value="1"/>
</dbReference>
<protein>
    <submittedName>
        <fullName evidence="2">Uncharacterized protein</fullName>
    </submittedName>
</protein>
<dbReference type="Gene3D" id="3.40.50.300">
    <property type="entry name" value="P-loop containing nucleotide triphosphate hydrolases"/>
    <property type="match status" value="1"/>
</dbReference>
<dbReference type="SUPFAM" id="SSF52540">
    <property type="entry name" value="P-loop containing nucleoside triphosphate hydrolases"/>
    <property type="match status" value="1"/>
</dbReference>
<dbReference type="InterPro" id="IPR005225">
    <property type="entry name" value="Small_GTP-bd"/>
</dbReference>
<comment type="similarity">
    <text evidence="1">Belongs to the small GTPase superfamily. Rab family.</text>
</comment>
<comment type="caution">
    <text evidence="2">The sequence shown here is derived from an EMBL/GenBank/DDBJ whole genome shotgun (WGS) entry which is preliminary data.</text>
</comment>
<dbReference type="Proteomes" id="UP001186944">
    <property type="component" value="Unassembled WGS sequence"/>
</dbReference>
<keyword evidence="3" id="KW-1185">Reference proteome</keyword>
<sequence length="220" mass="24742">MDTVTSARSSLSRRQIYRQTIQVKLVITGNLGVGKTSLVEWLILKKLNRDRKAKGQAAKCRWSHEVILDNGIVSMNIWDTAGQERYRSLTGSYYRGAHGGMIVYDVSQPSSFDSVTLWYKDLKEYSSNSERVSAMLVGTTSTSRNREVPMERAVTLAEHIGIPYMEVNIDTGENVNEAFEKLTRLVVENLERFPHALSAKHSSTTIVKQTQKSKSSFCAC</sequence>
<dbReference type="PANTHER" id="PTHR47979">
    <property type="entry name" value="DRAB11-RELATED"/>
    <property type="match status" value="1"/>
</dbReference>
<dbReference type="Pfam" id="PF00071">
    <property type="entry name" value="Ras"/>
    <property type="match status" value="1"/>
</dbReference>
<dbReference type="CDD" id="cd00154">
    <property type="entry name" value="Rab"/>
    <property type="match status" value="1"/>
</dbReference>
<dbReference type="NCBIfam" id="TIGR00231">
    <property type="entry name" value="small_GTP"/>
    <property type="match status" value="1"/>
</dbReference>
<proteinExistence type="inferred from homology"/>
<evidence type="ECO:0000313" key="3">
    <source>
        <dbReference type="Proteomes" id="UP001186944"/>
    </source>
</evidence>
<dbReference type="AlphaFoldDB" id="A0AA89BVL6"/>
<dbReference type="InterPro" id="IPR050209">
    <property type="entry name" value="Rab_GTPases_membrane_traffic"/>
</dbReference>
<name>A0AA89BVL6_PINIB</name>
<dbReference type="PROSITE" id="PS51421">
    <property type="entry name" value="RAS"/>
    <property type="match status" value="1"/>
</dbReference>
<dbReference type="SMART" id="SM00173">
    <property type="entry name" value="RAS"/>
    <property type="match status" value="1"/>
</dbReference>
<dbReference type="SMART" id="SM00175">
    <property type="entry name" value="RAB"/>
    <property type="match status" value="1"/>
</dbReference>
<gene>
    <name evidence="2" type="ORF">FSP39_008359</name>
</gene>
<organism evidence="2 3">
    <name type="scientific">Pinctada imbricata</name>
    <name type="common">Atlantic pearl-oyster</name>
    <name type="synonym">Pinctada martensii</name>
    <dbReference type="NCBI Taxonomy" id="66713"/>
    <lineage>
        <taxon>Eukaryota</taxon>
        <taxon>Metazoa</taxon>
        <taxon>Spiralia</taxon>
        <taxon>Lophotrochozoa</taxon>
        <taxon>Mollusca</taxon>
        <taxon>Bivalvia</taxon>
        <taxon>Autobranchia</taxon>
        <taxon>Pteriomorphia</taxon>
        <taxon>Pterioida</taxon>
        <taxon>Pterioidea</taxon>
        <taxon>Pteriidae</taxon>
        <taxon>Pinctada</taxon>
    </lineage>
</organism>
<dbReference type="InterPro" id="IPR027417">
    <property type="entry name" value="P-loop_NTPase"/>
</dbReference>
<dbReference type="GO" id="GO:0003924">
    <property type="term" value="F:GTPase activity"/>
    <property type="evidence" value="ECO:0007669"/>
    <property type="project" value="InterPro"/>
</dbReference>
<evidence type="ECO:0000256" key="1">
    <source>
        <dbReference type="ARBA" id="ARBA00006270"/>
    </source>
</evidence>
<accession>A0AA89BVL6</accession>
<dbReference type="FunFam" id="3.40.50.300:FF:001447">
    <property type="entry name" value="Ras-related protein Rab-1B"/>
    <property type="match status" value="1"/>
</dbReference>
<dbReference type="SMART" id="SM00174">
    <property type="entry name" value="RHO"/>
    <property type="match status" value="1"/>
</dbReference>
<dbReference type="PRINTS" id="PR00449">
    <property type="entry name" value="RASTRNSFRMNG"/>
</dbReference>
<dbReference type="EMBL" id="VSWD01000013">
    <property type="protein sequence ID" value="KAK3084113.1"/>
    <property type="molecule type" value="Genomic_DNA"/>
</dbReference>
<evidence type="ECO:0000313" key="2">
    <source>
        <dbReference type="EMBL" id="KAK3084113.1"/>
    </source>
</evidence>
<dbReference type="GO" id="GO:0005525">
    <property type="term" value="F:GTP binding"/>
    <property type="evidence" value="ECO:0007669"/>
    <property type="project" value="InterPro"/>
</dbReference>
<dbReference type="InterPro" id="IPR001806">
    <property type="entry name" value="Small_GTPase"/>
</dbReference>
<reference evidence="2" key="1">
    <citation type="submission" date="2019-08" db="EMBL/GenBank/DDBJ databases">
        <title>The improved chromosome-level genome for the pearl oyster Pinctada fucata martensii using PacBio sequencing and Hi-C.</title>
        <authorList>
            <person name="Zheng Z."/>
        </authorList>
    </citation>
    <scope>NUCLEOTIDE SEQUENCE</scope>
    <source>
        <strain evidence="2">ZZ-2019</strain>
        <tissue evidence="2">Adductor muscle</tissue>
    </source>
</reference>